<reference evidence="1 2" key="1">
    <citation type="journal article" date="2019" name="Environ. Microbiol.">
        <title>At the nexus of three kingdoms: the genome of the mycorrhizal fungus Gigaspora margarita provides insights into plant, endobacterial and fungal interactions.</title>
        <authorList>
            <person name="Venice F."/>
            <person name="Ghignone S."/>
            <person name="Salvioli di Fossalunga A."/>
            <person name="Amselem J."/>
            <person name="Novero M."/>
            <person name="Xianan X."/>
            <person name="Sedzielewska Toro K."/>
            <person name="Morin E."/>
            <person name="Lipzen A."/>
            <person name="Grigoriev I.V."/>
            <person name="Henrissat B."/>
            <person name="Martin F.M."/>
            <person name="Bonfante P."/>
        </authorList>
    </citation>
    <scope>NUCLEOTIDE SEQUENCE [LARGE SCALE GENOMIC DNA]</scope>
    <source>
        <strain evidence="1 2">BEG34</strain>
    </source>
</reference>
<sequence length="243" mass="28205">MEKKQQQKENEKNKANILLATEISSNMSLNASSSDTLIDASELNNMLIDASALSNMLLDALASSNMLLNASVSSNMLLNEILQIPLSSADTASILHMHLEDINKLWARQNECSIQIARTLWNKGDYILRCIRTWGDCYIESRELPSYCQGKHKKFTSLFDNKNFLKECKKWLQQQSLESQSPRALKMYIKKTLLLKIRHTKDTISKKTYYTYLDALEYRYDEKKKGVYYDKHEQPDVLIYKKE</sequence>
<evidence type="ECO:0000313" key="2">
    <source>
        <dbReference type="Proteomes" id="UP000439903"/>
    </source>
</evidence>
<dbReference type="EMBL" id="WTPW01002921">
    <property type="protein sequence ID" value="KAF0360607.1"/>
    <property type="molecule type" value="Genomic_DNA"/>
</dbReference>
<accession>A0A8H3ZYJ1</accession>
<dbReference type="OrthoDB" id="2420054at2759"/>
<organism evidence="1 2">
    <name type="scientific">Gigaspora margarita</name>
    <dbReference type="NCBI Taxonomy" id="4874"/>
    <lineage>
        <taxon>Eukaryota</taxon>
        <taxon>Fungi</taxon>
        <taxon>Fungi incertae sedis</taxon>
        <taxon>Mucoromycota</taxon>
        <taxon>Glomeromycotina</taxon>
        <taxon>Glomeromycetes</taxon>
        <taxon>Diversisporales</taxon>
        <taxon>Gigasporaceae</taxon>
        <taxon>Gigaspora</taxon>
    </lineage>
</organism>
<comment type="caution">
    <text evidence="1">The sequence shown here is derived from an EMBL/GenBank/DDBJ whole genome shotgun (WGS) entry which is preliminary data.</text>
</comment>
<name>A0A8H3ZYJ1_GIGMA</name>
<keyword evidence="2" id="KW-1185">Reference proteome</keyword>
<dbReference type="Proteomes" id="UP000439903">
    <property type="component" value="Unassembled WGS sequence"/>
</dbReference>
<protein>
    <submittedName>
        <fullName evidence="1">Uncharacterized protein</fullName>
    </submittedName>
</protein>
<proteinExistence type="predicted"/>
<gene>
    <name evidence="1" type="ORF">F8M41_014311</name>
</gene>
<evidence type="ECO:0000313" key="1">
    <source>
        <dbReference type="EMBL" id="KAF0360607.1"/>
    </source>
</evidence>
<dbReference type="AlphaFoldDB" id="A0A8H3ZYJ1"/>